<dbReference type="AlphaFoldDB" id="A0A814GVX1"/>
<accession>A0A814GVX1</accession>
<dbReference type="EMBL" id="CAJNOM010000268">
    <property type="protein sequence ID" value="CAF1303351.1"/>
    <property type="molecule type" value="Genomic_DNA"/>
</dbReference>
<evidence type="ECO:0000313" key="7">
    <source>
        <dbReference type="Proteomes" id="UP000663877"/>
    </source>
</evidence>
<dbReference type="EMBL" id="CAJNOI010000072">
    <property type="protein sequence ID" value="CAF1001291.1"/>
    <property type="molecule type" value="Genomic_DNA"/>
</dbReference>
<dbReference type="InterPro" id="IPR005162">
    <property type="entry name" value="Retrotrans_gag_dom"/>
</dbReference>
<evidence type="ECO:0000313" key="6">
    <source>
        <dbReference type="Proteomes" id="UP000663832"/>
    </source>
</evidence>
<protein>
    <recommendedName>
        <fullName evidence="2">Retrotransposon gag domain-containing protein</fullName>
    </recommendedName>
</protein>
<feature type="region of interest" description="Disordered" evidence="1">
    <location>
        <begin position="233"/>
        <end position="275"/>
    </location>
</feature>
<evidence type="ECO:0000313" key="4">
    <source>
        <dbReference type="EMBL" id="CAF1303351.1"/>
    </source>
</evidence>
<name>A0A814GVX1_9BILA</name>
<organism evidence="3 7">
    <name type="scientific">Adineta steineri</name>
    <dbReference type="NCBI Taxonomy" id="433720"/>
    <lineage>
        <taxon>Eukaryota</taxon>
        <taxon>Metazoa</taxon>
        <taxon>Spiralia</taxon>
        <taxon>Gnathifera</taxon>
        <taxon>Rotifera</taxon>
        <taxon>Eurotatoria</taxon>
        <taxon>Bdelloidea</taxon>
        <taxon>Adinetida</taxon>
        <taxon>Adinetidae</taxon>
        <taxon>Adineta</taxon>
    </lineage>
</organism>
<evidence type="ECO:0000313" key="3">
    <source>
        <dbReference type="EMBL" id="CAF1001291.1"/>
    </source>
</evidence>
<dbReference type="Proteomes" id="UP000663832">
    <property type="component" value="Unassembled WGS sequence"/>
</dbReference>
<comment type="caution">
    <text evidence="3">The sequence shown here is derived from an EMBL/GenBank/DDBJ whole genome shotgun (WGS) entry which is preliminary data.</text>
</comment>
<dbReference type="PANTHER" id="PTHR33194">
    <property type="entry name" value="ZINC KNUCKLE DOMAINCONTAINING PROTEIN"/>
    <property type="match status" value="1"/>
</dbReference>
<reference evidence="3" key="1">
    <citation type="submission" date="2021-02" db="EMBL/GenBank/DDBJ databases">
        <authorList>
            <person name="Nowell W R."/>
        </authorList>
    </citation>
    <scope>NUCLEOTIDE SEQUENCE</scope>
</reference>
<proteinExistence type="predicted"/>
<feature type="compositionally biased region" description="Low complexity" evidence="1">
    <location>
        <begin position="260"/>
        <end position="275"/>
    </location>
</feature>
<feature type="domain" description="Retrotransposon gag" evidence="2">
    <location>
        <begin position="94"/>
        <end position="184"/>
    </location>
</feature>
<dbReference type="EMBL" id="CAJNOM010000269">
    <property type="protein sequence ID" value="CAF1304402.1"/>
    <property type="molecule type" value="Genomic_DNA"/>
</dbReference>
<dbReference type="Proteomes" id="UP000663877">
    <property type="component" value="Unassembled WGS sequence"/>
</dbReference>
<evidence type="ECO:0000256" key="1">
    <source>
        <dbReference type="SAM" id="MobiDB-lite"/>
    </source>
</evidence>
<keyword evidence="6" id="KW-1185">Reference proteome</keyword>
<sequence length="293" mass="34068">MITRNLPQRLFDTEFRRLANIVIEPTDHIIPSPIVYQPLQFIMAEKTIASIINKSLEQTKKFSGKAEEDADEWIKDLMSKFNMAELTEPQALKIILNFLDGPAKDWYNENNAQFESWSVFKAEFIRTYSSPATKQLASHRLRTRQQRVDEPIIEYYIDVIKLCKLVDPNMTDASKLDHLCHGLKLSLMREVLRHTPRTPAEFLEYAKQEEVLDSLVNTLFNSTTHEDRRDMYSANSFTSSPQMSVVTSSSRFPTQDVRYSSQPNRQQESSSSSQYSLFKYSTISVVREEMERE</sequence>
<dbReference type="OrthoDB" id="10038111at2759"/>
<dbReference type="Pfam" id="PF03732">
    <property type="entry name" value="Retrotrans_gag"/>
    <property type="match status" value="1"/>
</dbReference>
<evidence type="ECO:0000259" key="2">
    <source>
        <dbReference type="Pfam" id="PF03732"/>
    </source>
</evidence>
<gene>
    <name evidence="3" type="ORF">BJG266_LOCUS15945</name>
    <name evidence="4" type="ORF">QVE165_LOCUS31373</name>
    <name evidence="5" type="ORF">QVE165_LOCUS31431</name>
</gene>
<feature type="compositionally biased region" description="Low complexity" evidence="1">
    <location>
        <begin position="238"/>
        <end position="250"/>
    </location>
</feature>
<dbReference type="PANTHER" id="PTHR33194:SF4">
    <property type="entry name" value="CCHC-TYPE DOMAIN-CONTAINING PROTEIN"/>
    <property type="match status" value="1"/>
</dbReference>
<evidence type="ECO:0000313" key="5">
    <source>
        <dbReference type="EMBL" id="CAF1304402.1"/>
    </source>
</evidence>